<dbReference type="PANTHER" id="PTHR12161:SF81">
    <property type="entry name" value="OS01G0687700 PROTEIN"/>
    <property type="match status" value="1"/>
</dbReference>
<comment type="similarity">
    <text evidence="1">Belongs to the IST1 family.</text>
</comment>
<accession>A0A4Y7IAA1</accession>
<dbReference type="Pfam" id="PF03398">
    <property type="entry name" value="Ist1"/>
    <property type="match status" value="1"/>
</dbReference>
<name>A0A4Y7IAA1_PAPSO</name>
<dbReference type="GO" id="GO:0015031">
    <property type="term" value="P:protein transport"/>
    <property type="evidence" value="ECO:0007669"/>
    <property type="project" value="InterPro"/>
</dbReference>
<evidence type="ECO:0000313" key="3">
    <source>
        <dbReference type="Proteomes" id="UP000316621"/>
    </source>
</evidence>
<organism evidence="2 3">
    <name type="scientific">Papaver somniferum</name>
    <name type="common">Opium poppy</name>
    <dbReference type="NCBI Taxonomy" id="3469"/>
    <lineage>
        <taxon>Eukaryota</taxon>
        <taxon>Viridiplantae</taxon>
        <taxon>Streptophyta</taxon>
        <taxon>Embryophyta</taxon>
        <taxon>Tracheophyta</taxon>
        <taxon>Spermatophyta</taxon>
        <taxon>Magnoliopsida</taxon>
        <taxon>Ranunculales</taxon>
        <taxon>Papaveraceae</taxon>
        <taxon>Papaveroideae</taxon>
        <taxon>Papaver</taxon>
    </lineage>
</organism>
<keyword evidence="3" id="KW-1185">Reference proteome</keyword>
<dbReference type="Gramene" id="RZC44329">
    <property type="protein sequence ID" value="RZC44329"/>
    <property type="gene ID" value="C5167_037283"/>
</dbReference>
<reference evidence="2 3" key="1">
    <citation type="journal article" date="2018" name="Science">
        <title>The opium poppy genome and morphinan production.</title>
        <authorList>
            <person name="Guo L."/>
            <person name="Winzer T."/>
            <person name="Yang X."/>
            <person name="Li Y."/>
            <person name="Ning Z."/>
            <person name="He Z."/>
            <person name="Teodor R."/>
            <person name="Lu Y."/>
            <person name="Bowser T.A."/>
            <person name="Graham I.A."/>
            <person name="Ye K."/>
        </authorList>
    </citation>
    <scope>NUCLEOTIDE SEQUENCE [LARGE SCALE GENOMIC DNA]</scope>
    <source>
        <strain evidence="3">cv. HN1</strain>
        <tissue evidence="2">Leaves</tissue>
    </source>
</reference>
<proteinExistence type="inferred from homology"/>
<evidence type="ECO:0000313" key="2">
    <source>
        <dbReference type="EMBL" id="RZC44329.1"/>
    </source>
</evidence>
<evidence type="ECO:0000256" key="1">
    <source>
        <dbReference type="ARBA" id="ARBA00005536"/>
    </source>
</evidence>
<dbReference type="InterPro" id="IPR005061">
    <property type="entry name" value="Ist1"/>
</dbReference>
<dbReference type="InterPro" id="IPR042277">
    <property type="entry name" value="IST1-like"/>
</dbReference>
<dbReference type="Proteomes" id="UP000316621">
    <property type="component" value="Chromosome 1"/>
</dbReference>
<dbReference type="AlphaFoldDB" id="A0A4Y7IAA1"/>
<dbReference type="Gene3D" id="1.20.1260.60">
    <property type="entry name" value="Vacuolar protein sorting-associated protein Ist1"/>
    <property type="match status" value="1"/>
</dbReference>
<sequence>MGKDKSEEGLKDEKAVKMEMIDYWEAITSIIFAVPRCSDLPGLLQIQCLFTAKYGKEFISAAAELKPGTIVNRTIIEKLSVKAPSAEVKLSLLIEIAQKYNLHWDPSNAIAEFSKKHESSGMIAWKAWKSWSNGIEVESSEYLAVFFVVLACCCLQLEEVVLAEDDEVDCAVNETEMQLRMMQDNELWSGNCRCYGGAAMKKIREIDTEIGKI</sequence>
<dbReference type="STRING" id="3469.A0A4Y7IAA1"/>
<gene>
    <name evidence="2" type="ORF">C5167_037283</name>
</gene>
<protein>
    <submittedName>
        <fullName evidence="2">Uncharacterized protein</fullName>
    </submittedName>
</protein>
<dbReference type="EMBL" id="CM010715">
    <property type="protein sequence ID" value="RZC44329.1"/>
    <property type="molecule type" value="Genomic_DNA"/>
</dbReference>
<dbReference type="PANTHER" id="PTHR12161">
    <property type="entry name" value="IST1 FAMILY MEMBER"/>
    <property type="match status" value="1"/>
</dbReference>